<dbReference type="GO" id="GO:0046872">
    <property type="term" value="F:metal ion binding"/>
    <property type="evidence" value="ECO:0007669"/>
    <property type="project" value="UniProtKB-KW"/>
</dbReference>
<keyword evidence="4 7" id="KW-0479">Metal-binding</keyword>
<organism evidence="9 10">
    <name type="scientific">Candidatus Aphodousia faecigallinarum</name>
    <dbReference type="NCBI Taxonomy" id="2840677"/>
    <lineage>
        <taxon>Bacteria</taxon>
        <taxon>Pseudomonadati</taxon>
        <taxon>Pseudomonadota</taxon>
        <taxon>Betaproteobacteria</taxon>
        <taxon>Burkholderiales</taxon>
        <taxon>Sutterellaceae</taxon>
        <taxon>Sutterellaceae incertae sedis</taxon>
        <taxon>Candidatus Aphodousia</taxon>
    </lineage>
</organism>
<evidence type="ECO:0000256" key="6">
    <source>
        <dbReference type="ARBA" id="ARBA00022842"/>
    </source>
</evidence>
<dbReference type="CDD" id="cd01639">
    <property type="entry name" value="IMPase"/>
    <property type="match status" value="1"/>
</dbReference>
<accession>A0A9D1LE90</accession>
<proteinExistence type="inferred from homology"/>
<feature type="binding site" evidence="7">
    <location>
        <position position="85"/>
    </location>
    <ligand>
        <name>Mg(2+)</name>
        <dbReference type="ChEBI" id="CHEBI:18420"/>
        <label>1</label>
        <note>catalytic</note>
    </ligand>
</feature>
<evidence type="ECO:0000313" key="9">
    <source>
        <dbReference type="EMBL" id="HIU37408.1"/>
    </source>
</evidence>
<reference evidence="9" key="1">
    <citation type="submission" date="2020-10" db="EMBL/GenBank/DDBJ databases">
        <authorList>
            <person name="Gilroy R."/>
        </authorList>
    </citation>
    <scope>NUCLEOTIDE SEQUENCE</scope>
    <source>
        <strain evidence="9">7463</strain>
    </source>
</reference>
<dbReference type="GO" id="GO:0046854">
    <property type="term" value="P:phosphatidylinositol phosphate biosynthetic process"/>
    <property type="evidence" value="ECO:0007669"/>
    <property type="project" value="InterPro"/>
</dbReference>
<feature type="binding site" evidence="7">
    <location>
        <position position="68"/>
    </location>
    <ligand>
        <name>Mg(2+)</name>
        <dbReference type="ChEBI" id="CHEBI:18420"/>
        <label>1</label>
        <note>catalytic</note>
    </ligand>
</feature>
<comment type="cofactor">
    <cofactor evidence="2 7 8">
        <name>Mg(2+)</name>
        <dbReference type="ChEBI" id="CHEBI:18420"/>
    </cofactor>
</comment>
<dbReference type="GO" id="GO:0006020">
    <property type="term" value="P:inositol metabolic process"/>
    <property type="evidence" value="ECO:0007669"/>
    <property type="project" value="TreeGrafter"/>
</dbReference>
<dbReference type="Gene3D" id="3.30.540.10">
    <property type="entry name" value="Fructose-1,6-Bisphosphatase, subunit A, domain 1"/>
    <property type="match status" value="1"/>
</dbReference>
<feature type="binding site" evidence="7">
    <location>
        <position position="87"/>
    </location>
    <ligand>
        <name>Mg(2+)</name>
        <dbReference type="ChEBI" id="CHEBI:18420"/>
        <label>1</label>
        <note>catalytic</note>
    </ligand>
</feature>
<dbReference type="InterPro" id="IPR020583">
    <property type="entry name" value="Inositol_monoP_metal-BS"/>
</dbReference>
<dbReference type="EMBL" id="DVMY01000067">
    <property type="protein sequence ID" value="HIU37408.1"/>
    <property type="molecule type" value="Genomic_DNA"/>
</dbReference>
<dbReference type="PRINTS" id="PR01959">
    <property type="entry name" value="SBIMPHPHTASE"/>
</dbReference>
<sequence>MSSPMLNTAVKAARAACTILNRAVDNLSTLEVHKKGHSDYVSEVDVACERTVVEILREAYPRHQILGEENGLTGPEKSEYQWILDPLDGTTNFLHGFPQYAVSIALKRGNEVIEAVIADPVKNEVFTATRGVGAFLNGRRIRVSKRTTLAESLIGAGFPFRKSDDVEAYMKVFSQLAKTTSGIRRAGAASLDLAYVAAGRLDAFWEPNLKAWDIAAGSLIVLEAGGLVTDFKGESDYLTTGQIVAGTPKVFGQLLAVVNKNYGDIR</sequence>
<dbReference type="PANTHER" id="PTHR20854:SF4">
    <property type="entry name" value="INOSITOL-1-MONOPHOSPHATASE-RELATED"/>
    <property type="match status" value="1"/>
</dbReference>
<keyword evidence="5 8" id="KW-0378">Hydrolase</keyword>
<evidence type="ECO:0000256" key="3">
    <source>
        <dbReference type="ARBA" id="ARBA00009759"/>
    </source>
</evidence>
<comment type="caution">
    <text evidence="9">The sequence shown here is derived from an EMBL/GenBank/DDBJ whole genome shotgun (WGS) entry which is preliminary data.</text>
</comment>
<dbReference type="GO" id="GO:0008934">
    <property type="term" value="F:inositol monophosphate 1-phosphatase activity"/>
    <property type="evidence" value="ECO:0007669"/>
    <property type="project" value="InterPro"/>
</dbReference>
<gene>
    <name evidence="9" type="ORF">IAC56_03950</name>
</gene>
<comment type="catalytic activity">
    <reaction evidence="1 8">
        <text>a myo-inositol phosphate + H2O = myo-inositol + phosphate</text>
        <dbReference type="Rhea" id="RHEA:24056"/>
        <dbReference type="ChEBI" id="CHEBI:15377"/>
        <dbReference type="ChEBI" id="CHEBI:17268"/>
        <dbReference type="ChEBI" id="CHEBI:43474"/>
        <dbReference type="ChEBI" id="CHEBI:84139"/>
        <dbReference type="EC" id="3.1.3.25"/>
    </reaction>
</comment>
<dbReference type="Gene3D" id="3.40.190.80">
    <property type="match status" value="1"/>
</dbReference>
<dbReference type="PROSITE" id="PS00629">
    <property type="entry name" value="IMP_1"/>
    <property type="match status" value="1"/>
</dbReference>
<dbReference type="AlphaFoldDB" id="A0A9D1LE90"/>
<comment type="similarity">
    <text evidence="3 8">Belongs to the inositol monophosphatase superfamily.</text>
</comment>
<evidence type="ECO:0000256" key="8">
    <source>
        <dbReference type="RuleBase" id="RU364068"/>
    </source>
</evidence>
<dbReference type="SUPFAM" id="SSF56655">
    <property type="entry name" value="Carbohydrate phosphatase"/>
    <property type="match status" value="1"/>
</dbReference>
<dbReference type="InterPro" id="IPR020550">
    <property type="entry name" value="Inositol_monophosphatase_CS"/>
</dbReference>
<dbReference type="PRINTS" id="PR00377">
    <property type="entry name" value="IMPHPHTASES"/>
</dbReference>
<dbReference type="Pfam" id="PF00459">
    <property type="entry name" value="Inositol_P"/>
    <property type="match status" value="1"/>
</dbReference>
<evidence type="ECO:0000256" key="1">
    <source>
        <dbReference type="ARBA" id="ARBA00001033"/>
    </source>
</evidence>
<dbReference type="FunFam" id="3.30.540.10:FF:000003">
    <property type="entry name" value="Inositol-1-monophosphatase"/>
    <property type="match status" value="1"/>
</dbReference>
<reference evidence="9" key="2">
    <citation type="journal article" date="2021" name="PeerJ">
        <title>Extensive microbial diversity within the chicken gut microbiome revealed by metagenomics and culture.</title>
        <authorList>
            <person name="Gilroy R."/>
            <person name="Ravi A."/>
            <person name="Getino M."/>
            <person name="Pursley I."/>
            <person name="Horton D.L."/>
            <person name="Alikhan N.F."/>
            <person name="Baker D."/>
            <person name="Gharbi K."/>
            <person name="Hall N."/>
            <person name="Watson M."/>
            <person name="Adriaenssens E.M."/>
            <person name="Foster-Nyarko E."/>
            <person name="Jarju S."/>
            <person name="Secka A."/>
            <person name="Antonio M."/>
            <person name="Oren A."/>
            <person name="Chaudhuri R.R."/>
            <person name="La Ragione R."/>
            <person name="Hildebrand F."/>
            <person name="Pallen M.J."/>
        </authorList>
    </citation>
    <scope>NUCLEOTIDE SEQUENCE</scope>
    <source>
        <strain evidence="9">7463</strain>
    </source>
</reference>
<feature type="binding site" evidence="7">
    <location>
        <position position="88"/>
    </location>
    <ligand>
        <name>Mg(2+)</name>
        <dbReference type="ChEBI" id="CHEBI:18420"/>
        <label>1</label>
        <note>catalytic</note>
    </ligand>
</feature>
<evidence type="ECO:0000256" key="2">
    <source>
        <dbReference type="ARBA" id="ARBA00001946"/>
    </source>
</evidence>
<dbReference type="PROSITE" id="PS00630">
    <property type="entry name" value="IMP_2"/>
    <property type="match status" value="1"/>
</dbReference>
<protein>
    <recommendedName>
        <fullName evidence="8">Inositol-1-monophosphatase</fullName>
        <ecNumber evidence="8">3.1.3.25</ecNumber>
    </recommendedName>
</protein>
<dbReference type="InterPro" id="IPR000760">
    <property type="entry name" value="Inositol_monophosphatase-like"/>
</dbReference>
<dbReference type="GO" id="GO:0007165">
    <property type="term" value="P:signal transduction"/>
    <property type="evidence" value="ECO:0007669"/>
    <property type="project" value="TreeGrafter"/>
</dbReference>
<evidence type="ECO:0000256" key="7">
    <source>
        <dbReference type="PIRSR" id="PIRSR600760-2"/>
    </source>
</evidence>
<evidence type="ECO:0000256" key="4">
    <source>
        <dbReference type="ARBA" id="ARBA00022723"/>
    </source>
</evidence>
<dbReference type="EC" id="3.1.3.25" evidence="8"/>
<dbReference type="InterPro" id="IPR022337">
    <property type="entry name" value="Inositol_monophosphatase_SuhB"/>
</dbReference>
<evidence type="ECO:0000256" key="5">
    <source>
        <dbReference type="ARBA" id="ARBA00022801"/>
    </source>
</evidence>
<dbReference type="Proteomes" id="UP000824083">
    <property type="component" value="Unassembled WGS sequence"/>
</dbReference>
<name>A0A9D1LE90_9BURK</name>
<dbReference type="PANTHER" id="PTHR20854">
    <property type="entry name" value="INOSITOL MONOPHOSPHATASE"/>
    <property type="match status" value="1"/>
</dbReference>
<evidence type="ECO:0000313" key="10">
    <source>
        <dbReference type="Proteomes" id="UP000824083"/>
    </source>
</evidence>
<feature type="binding site" evidence="7">
    <location>
        <position position="213"/>
    </location>
    <ligand>
        <name>Mg(2+)</name>
        <dbReference type="ChEBI" id="CHEBI:18420"/>
        <label>1</label>
        <note>catalytic</note>
    </ligand>
</feature>
<keyword evidence="6 7" id="KW-0460">Magnesium</keyword>
<dbReference type="InterPro" id="IPR033942">
    <property type="entry name" value="IMPase"/>
</dbReference>